<reference evidence="2 3" key="1">
    <citation type="journal article" date="2008" name="J. Bacteriol.">
        <title>Comparative genome analysis of 'Candidatus Phytoplasma australiense' (subgroup tuf-Australia I; rp-A) and 'Ca. Phytoplasma asteris' strains OY-M and AY-WB.</title>
        <authorList>
            <person name="Tran-Nguyen L.T."/>
            <person name="Kube M."/>
            <person name="Schneider B."/>
            <person name="Reinhardt R."/>
            <person name="Gibb K.S."/>
        </authorList>
    </citation>
    <scope>NUCLEOTIDE SEQUENCE [LARGE SCALE GENOMIC DNA]</scope>
</reference>
<dbReference type="Pfam" id="PF11178">
    <property type="entry name" value="DUF2963"/>
    <property type="match status" value="1"/>
</dbReference>
<evidence type="ECO:0000259" key="1">
    <source>
        <dbReference type="Pfam" id="PF11178"/>
    </source>
</evidence>
<protein>
    <recommendedName>
        <fullName evidence="1">DUF2963 domain-containing protein</fullName>
    </recommendedName>
</protein>
<feature type="domain" description="DUF2963" evidence="1">
    <location>
        <begin position="52"/>
        <end position="95"/>
    </location>
</feature>
<accession>B1V9W4</accession>
<dbReference type="InterPro" id="IPR021348">
    <property type="entry name" value="DUF2963"/>
</dbReference>
<organism evidence="2 3">
    <name type="scientific">Phytoplasma australiense</name>
    <dbReference type="NCBI Taxonomy" id="59748"/>
    <lineage>
        <taxon>Bacteria</taxon>
        <taxon>Bacillati</taxon>
        <taxon>Mycoplasmatota</taxon>
        <taxon>Mollicutes</taxon>
        <taxon>Acholeplasmatales</taxon>
        <taxon>Acholeplasmataceae</taxon>
        <taxon>Candidatus Phytoplasma</taxon>
        <taxon>16SrXII (Stolbur group)</taxon>
    </lineage>
</organism>
<dbReference type="KEGG" id="pal:PA0402"/>
<evidence type="ECO:0000313" key="2">
    <source>
        <dbReference type="EMBL" id="CAM11736.1"/>
    </source>
</evidence>
<evidence type="ECO:0000313" key="3">
    <source>
        <dbReference type="Proteomes" id="UP000008323"/>
    </source>
</evidence>
<dbReference type="Proteomes" id="UP000008323">
    <property type="component" value="Chromosome"/>
</dbReference>
<dbReference type="AlphaFoldDB" id="B1V9W4"/>
<gene>
    <name evidence="2" type="ordered locus">PA0402</name>
</gene>
<proteinExistence type="predicted"/>
<dbReference type="STRING" id="59748.PA0402"/>
<sequence length="96" mass="11295">MNLDNNPKERKIMQFKQFFQKINKDIFLGTILVILLTLIIIKEARSYSNPPQNENNTIKVVVEHNPETHRPTRTIHYRADGKTIASITEYDKENKQ</sequence>
<dbReference type="EMBL" id="AM422018">
    <property type="protein sequence ID" value="CAM11736.1"/>
    <property type="molecule type" value="Genomic_DNA"/>
</dbReference>
<name>B1V9W4_PHYAS</name>